<dbReference type="Proteomes" id="UP000284548">
    <property type="component" value="Unassembled WGS sequence"/>
</dbReference>
<evidence type="ECO:0000313" key="1">
    <source>
        <dbReference type="EMBL" id="RHH81419.1"/>
    </source>
</evidence>
<name>A0A3R6I8G3_9BACT</name>
<reference evidence="1 2" key="1">
    <citation type="submission" date="2018-08" db="EMBL/GenBank/DDBJ databases">
        <title>A genome reference for cultivated species of the human gut microbiota.</title>
        <authorList>
            <person name="Zou Y."/>
            <person name="Xue W."/>
            <person name="Luo G."/>
        </authorList>
    </citation>
    <scope>NUCLEOTIDE SEQUENCE [LARGE SCALE GENOMIC DNA]</scope>
    <source>
        <strain evidence="1 2">AM16-54</strain>
    </source>
</reference>
<gene>
    <name evidence="1" type="ORF">DW192_10180</name>
</gene>
<dbReference type="EMBL" id="QRKB01000025">
    <property type="protein sequence ID" value="RHH81419.1"/>
    <property type="molecule type" value="Genomic_DNA"/>
</dbReference>
<accession>A0A3R6I8G3</accession>
<proteinExistence type="predicted"/>
<sequence length="70" mass="8035">MKTEKEKILAIIAEIQAEREAANIVPPHVLTAEIINRGFQHPYQTLNELCAEGKINWCRTLNDMAFTIRK</sequence>
<dbReference type="RefSeq" id="WP_118255114.1">
    <property type="nucleotide sequence ID" value="NZ_QRKB01000025.1"/>
</dbReference>
<protein>
    <submittedName>
        <fullName evidence="1">Uncharacterized protein</fullName>
    </submittedName>
</protein>
<dbReference type="AlphaFoldDB" id="A0A3R6I8G3"/>
<organism evidence="1 2">
    <name type="scientific">Segatella copri</name>
    <dbReference type="NCBI Taxonomy" id="165179"/>
    <lineage>
        <taxon>Bacteria</taxon>
        <taxon>Pseudomonadati</taxon>
        <taxon>Bacteroidota</taxon>
        <taxon>Bacteroidia</taxon>
        <taxon>Bacteroidales</taxon>
        <taxon>Prevotellaceae</taxon>
        <taxon>Segatella</taxon>
    </lineage>
</organism>
<evidence type="ECO:0000313" key="2">
    <source>
        <dbReference type="Proteomes" id="UP000284548"/>
    </source>
</evidence>
<comment type="caution">
    <text evidence="1">The sequence shown here is derived from an EMBL/GenBank/DDBJ whole genome shotgun (WGS) entry which is preliminary data.</text>
</comment>